<dbReference type="InterPro" id="IPR035965">
    <property type="entry name" value="PAS-like_dom_sf"/>
</dbReference>
<dbReference type="Proteomes" id="UP000306753">
    <property type="component" value="Unassembled WGS sequence"/>
</dbReference>
<dbReference type="InterPro" id="IPR000700">
    <property type="entry name" value="PAS-assoc_C"/>
</dbReference>
<keyword evidence="5" id="KW-0812">Transmembrane</keyword>
<dbReference type="InterPro" id="IPR029787">
    <property type="entry name" value="Nucleotide_cyclase"/>
</dbReference>
<dbReference type="AlphaFoldDB" id="A0A5R9Q9V5"/>
<feature type="transmembrane region" description="Helical" evidence="5">
    <location>
        <begin position="183"/>
        <end position="201"/>
    </location>
</feature>
<dbReference type="InterPro" id="IPR001610">
    <property type="entry name" value="PAC"/>
</dbReference>
<evidence type="ECO:0000259" key="8">
    <source>
        <dbReference type="PROSITE" id="PS50883"/>
    </source>
</evidence>
<dbReference type="FunFam" id="3.20.20.450:FF:000001">
    <property type="entry name" value="Cyclic di-GMP phosphodiesterase yahA"/>
    <property type="match status" value="1"/>
</dbReference>
<dbReference type="CDD" id="cd01948">
    <property type="entry name" value="EAL"/>
    <property type="match status" value="1"/>
</dbReference>
<feature type="domain" description="PAC" evidence="7">
    <location>
        <begin position="353"/>
        <end position="406"/>
    </location>
</feature>
<dbReference type="CDD" id="cd00130">
    <property type="entry name" value="PAS"/>
    <property type="match status" value="2"/>
</dbReference>
<feature type="transmembrane region" description="Helical" evidence="5">
    <location>
        <begin position="133"/>
        <end position="152"/>
    </location>
</feature>
<dbReference type="PANTHER" id="PTHR44757">
    <property type="entry name" value="DIGUANYLATE CYCLASE DGCP"/>
    <property type="match status" value="1"/>
</dbReference>
<dbReference type="Gene3D" id="3.20.20.450">
    <property type="entry name" value="EAL domain"/>
    <property type="match status" value="1"/>
</dbReference>
<feature type="domain" description="EAL" evidence="8">
    <location>
        <begin position="702"/>
        <end position="953"/>
    </location>
</feature>
<keyword evidence="5" id="KW-1133">Transmembrane helix</keyword>
<evidence type="ECO:0000256" key="4">
    <source>
        <dbReference type="SAM" id="MobiDB-lite"/>
    </source>
</evidence>
<dbReference type="InterPro" id="IPR052155">
    <property type="entry name" value="Biofilm_reg_signaling"/>
</dbReference>
<dbReference type="RefSeq" id="WP_138412619.1">
    <property type="nucleotide sequence ID" value="NZ_QLAG01000031.1"/>
</dbReference>
<dbReference type="Pfam" id="PF00990">
    <property type="entry name" value="GGDEF"/>
    <property type="match status" value="1"/>
</dbReference>
<gene>
    <name evidence="10" type="ORF">DN820_19090</name>
</gene>
<dbReference type="CDD" id="cd01949">
    <property type="entry name" value="GGDEF"/>
    <property type="match status" value="1"/>
</dbReference>
<feature type="transmembrane region" description="Helical" evidence="5">
    <location>
        <begin position="35"/>
        <end position="58"/>
    </location>
</feature>
<comment type="caution">
    <text evidence="10">The sequence shown here is derived from an EMBL/GenBank/DDBJ whole genome shotgun (WGS) entry which is preliminary data.</text>
</comment>
<accession>A0A5R9Q9V5</accession>
<evidence type="ECO:0000256" key="3">
    <source>
        <dbReference type="SAM" id="Coils"/>
    </source>
</evidence>
<dbReference type="InterPro" id="IPR000160">
    <property type="entry name" value="GGDEF_dom"/>
</dbReference>
<dbReference type="InterPro" id="IPR001633">
    <property type="entry name" value="EAL_dom"/>
</dbReference>
<keyword evidence="11" id="KW-1185">Reference proteome</keyword>
<feature type="domain" description="PAC" evidence="7">
    <location>
        <begin position="474"/>
        <end position="528"/>
    </location>
</feature>
<keyword evidence="2" id="KW-0973">c-di-GMP</keyword>
<dbReference type="SUPFAM" id="SSF55073">
    <property type="entry name" value="Nucleotide cyclase"/>
    <property type="match status" value="1"/>
</dbReference>
<evidence type="ECO:0000256" key="1">
    <source>
        <dbReference type="ARBA" id="ARBA00012282"/>
    </source>
</evidence>
<dbReference type="PANTHER" id="PTHR44757:SF2">
    <property type="entry name" value="BIOFILM ARCHITECTURE MAINTENANCE PROTEIN MBAA"/>
    <property type="match status" value="1"/>
</dbReference>
<dbReference type="InterPro" id="IPR043128">
    <property type="entry name" value="Rev_trsase/Diguanyl_cyclase"/>
</dbReference>
<feature type="transmembrane region" description="Helical" evidence="5">
    <location>
        <begin position="104"/>
        <end position="124"/>
    </location>
</feature>
<dbReference type="InterPro" id="IPR013655">
    <property type="entry name" value="PAS_fold_3"/>
</dbReference>
<evidence type="ECO:0000256" key="5">
    <source>
        <dbReference type="SAM" id="Phobius"/>
    </source>
</evidence>
<dbReference type="GO" id="GO:0071111">
    <property type="term" value="F:cyclic-guanylate-specific phosphodiesterase activity"/>
    <property type="evidence" value="ECO:0007669"/>
    <property type="project" value="UniProtKB-EC"/>
</dbReference>
<dbReference type="SUPFAM" id="SSF55785">
    <property type="entry name" value="PYP-like sensor domain (PAS domain)"/>
    <property type="match status" value="2"/>
</dbReference>
<dbReference type="PROSITE" id="PS50887">
    <property type="entry name" value="GGDEF"/>
    <property type="match status" value="1"/>
</dbReference>
<dbReference type="NCBIfam" id="TIGR00229">
    <property type="entry name" value="sensory_box"/>
    <property type="match status" value="2"/>
</dbReference>
<dbReference type="EMBL" id="QLAG01000031">
    <property type="protein sequence ID" value="TLX61897.1"/>
    <property type="molecule type" value="Genomic_DNA"/>
</dbReference>
<dbReference type="Pfam" id="PF08447">
    <property type="entry name" value="PAS_3"/>
    <property type="match status" value="1"/>
</dbReference>
<keyword evidence="5" id="KW-0472">Membrane</keyword>
<dbReference type="Pfam" id="PF13426">
    <property type="entry name" value="PAS_9"/>
    <property type="match status" value="1"/>
</dbReference>
<dbReference type="PROSITE" id="PS50112">
    <property type="entry name" value="PAS"/>
    <property type="match status" value="1"/>
</dbReference>
<dbReference type="SMART" id="SM00091">
    <property type="entry name" value="PAS"/>
    <property type="match status" value="2"/>
</dbReference>
<feature type="compositionally biased region" description="Polar residues" evidence="4">
    <location>
        <begin position="1"/>
        <end position="12"/>
    </location>
</feature>
<feature type="domain" description="PAS" evidence="6">
    <location>
        <begin position="403"/>
        <end position="473"/>
    </location>
</feature>
<evidence type="ECO:0000259" key="7">
    <source>
        <dbReference type="PROSITE" id="PS50113"/>
    </source>
</evidence>
<sequence length="953" mass="106020">MTESARATVQDSTIEEDRPVTPHRKAEQGVEPTRLLYRSSCIPAGFMAVTVAVGVVMLWDRTPGYALQGWLGATGLLGLAWLYRFLAFAGAAPGRQAGAGWYRWFLVGNALNALALAFAAVVLVPEHGFLQQALLYGLISAVVVSASVAYAISLPAFFSASLPCLLPAGVLLAMSGETEQQGWGVLALMLQATLVVVAWQVNRLNLYNLGQRAQNLSLIDRLDQARQRSERLNVELQREVEQRGRAEDELRQAYDELERRVVERTAELAKTTDELTRSQTRLSLALEASGLGLWDWNMREGTVDHQHLDIVFGVGRDDQARLAGQPRPEIHPDDREPMRQTLIAHLKGESEMYMVEYRARQADGDWLWVEDRGRAIERDAGGRVVRMVGTRRDISASRHQVEQQRLAATVFEAAGEGMVIMDPEYRILAINQACCALSGYRREELIGRSVARLASSQASQRQYAAVRGALEAHDRWQGELVETRRNGEVYPQWVQMQVVRNEQGRVAYVVGFISDLSLRHKVEERLRYLTLYDDLTGLANRSLLKERLSEACQRVRQNGRNLAVLYIDLDRFNQLNESLGHEVADELLVEVSRRLAHSLSEADTLARLSGDEFVVLLDAYASLSSLARLGSRLLSRIRKPIVVGGQELVISASIGVSLMPENAREGSMLLRQANMAMQQAKHLGGNTLQFFTDRLRASSLENLQLENELRKALDAGQLEVFYQPRLCLASDRLEAVEALVRWRHPQQGLIGPGQFIALAEATGLIIPLGEFVLRQACAQARRWQRQGLAELRVSVNLSVKQLRQGNLVSQVRQVLDETGLPARLLELELTESQMLDDIENAIDTCRQLRAMGVSLAIDDFGTGYSSLSYLKRFPVDYVKIDKSFVAELEQSGEDAAIIRAIIAMAHSLELKVVAEGVETQGQMDFLMAHGCDEIQGYLLSAPVEAAGIVKMLA</sequence>
<dbReference type="Gene3D" id="3.30.450.20">
    <property type="entry name" value="PAS domain"/>
    <property type="match status" value="2"/>
</dbReference>
<feature type="region of interest" description="Disordered" evidence="4">
    <location>
        <begin position="1"/>
        <end position="27"/>
    </location>
</feature>
<feature type="compositionally biased region" description="Basic and acidic residues" evidence="4">
    <location>
        <begin position="15"/>
        <end position="27"/>
    </location>
</feature>
<dbReference type="InterPro" id="IPR035919">
    <property type="entry name" value="EAL_sf"/>
</dbReference>
<organism evidence="10 11">
    <name type="scientific">Stutzerimonas nosocomialis</name>
    <dbReference type="NCBI Taxonomy" id="1056496"/>
    <lineage>
        <taxon>Bacteria</taxon>
        <taxon>Pseudomonadati</taxon>
        <taxon>Pseudomonadota</taxon>
        <taxon>Gammaproteobacteria</taxon>
        <taxon>Pseudomonadales</taxon>
        <taxon>Pseudomonadaceae</taxon>
        <taxon>Stutzerimonas</taxon>
    </lineage>
</organism>
<evidence type="ECO:0000313" key="10">
    <source>
        <dbReference type="EMBL" id="TLX61897.1"/>
    </source>
</evidence>
<dbReference type="SUPFAM" id="SSF141868">
    <property type="entry name" value="EAL domain-like"/>
    <property type="match status" value="1"/>
</dbReference>
<keyword evidence="3" id="KW-0175">Coiled coil</keyword>
<protein>
    <recommendedName>
        <fullName evidence="1">cyclic-guanylate-specific phosphodiesterase</fullName>
        <ecNumber evidence="1">3.1.4.52</ecNumber>
    </recommendedName>
</protein>
<dbReference type="NCBIfam" id="TIGR00254">
    <property type="entry name" value="GGDEF"/>
    <property type="match status" value="1"/>
</dbReference>
<dbReference type="SMART" id="SM00052">
    <property type="entry name" value="EAL"/>
    <property type="match status" value="1"/>
</dbReference>
<feature type="domain" description="GGDEF" evidence="9">
    <location>
        <begin position="560"/>
        <end position="693"/>
    </location>
</feature>
<feature type="transmembrane region" description="Helical" evidence="5">
    <location>
        <begin position="70"/>
        <end position="92"/>
    </location>
</feature>
<evidence type="ECO:0000259" key="6">
    <source>
        <dbReference type="PROSITE" id="PS50112"/>
    </source>
</evidence>
<dbReference type="PROSITE" id="PS50113">
    <property type="entry name" value="PAC"/>
    <property type="match status" value="2"/>
</dbReference>
<dbReference type="Pfam" id="PF00563">
    <property type="entry name" value="EAL"/>
    <property type="match status" value="1"/>
</dbReference>
<dbReference type="PROSITE" id="PS50883">
    <property type="entry name" value="EAL"/>
    <property type="match status" value="1"/>
</dbReference>
<evidence type="ECO:0000256" key="2">
    <source>
        <dbReference type="ARBA" id="ARBA00022636"/>
    </source>
</evidence>
<name>A0A5R9Q9V5_9GAMM</name>
<feature type="coiled-coil region" evidence="3">
    <location>
        <begin position="215"/>
        <end position="274"/>
    </location>
</feature>
<evidence type="ECO:0000313" key="11">
    <source>
        <dbReference type="Proteomes" id="UP000306753"/>
    </source>
</evidence>
<dbReference type="SMART" id="SM00086">
    <property type="entry name" value="PAC"/>
    <property type="match status" value="2"/>
</dbReference>
<evidence type="ECO:0000259" key="9">
    <source>
        <dbReference type="PROSITE" id="PS50887"/>
    </source>
</evidence>
<reference evidence="10 11" key="1">
    <citation type="journal article" date="2017" name="Eur. J. Clin. Microbiol. Infect. Dis.">
        <title>Uncommonly isolated clinical Pseudomonas: identification and phylogenetic assignation.</title>
        <authorList>
            <person name="Mulet M."/>
            <person name="Gomila M."/>
            <person name="Ramirez A."/>
            <person name="Cardew S."/>
            <person name="Moore E.R."/>
            <person name="Lalucat J."/>
            <person name="Garcia-Valdes E."/>
        </authorList>
    </citation>
    <scope>NUCLEOTIDE SEQUENCE [LARGE SCALE GENOMIC DNA]</scope>
    <source>
        <strain evidence="10 11">SD129</strain>
    </source>
</reference>
<dbReference type="SMART" id="SM00267">
    <property type="entry name" value="GGDEF"/>
    <property type="match status" value="1"/>
</dbReference>
<dbReference type="InterPro" id="IPR000014">
    <property type="entry name" value="PAS"/>
</dbReference>
<proteinExistence type="predicted"/>
<dbReference type="EC" id="3.1.4.52" evidence="1"/>
<dbReference type="Gene3D" id="3.30.70.270">
    <property type="match status" value="1"/>
</dbReference>